<evidence type="ECO:0000256" key="4">
    <source>
        <dbReference type="PROSITE-ProRule" id="PRU00473"/>
    </source>
</evidence>
<protein>
    <submittedName>
        <fullName evidence="8">OmpA/MotB domain protein</fullName>
    </submittedName>
</protein>
<keyword evidence="6" id="KW-0732">Signal</keyword>
<dbReference type="PRINTS" id="PR01021">
    <property type="entry name" value="OMPADOMAIN"/>
</dbReference>
<dbReference type="Proteomes" id="UP000002383">
    <property type="component" value="Chromosome"/>
</dbReference>
<dbReference type="CDD" id="cd07185">
    <property type="entry name" value="OmpA_C-like"/>
    <property type="match status" value="1"/>
</dbReference>
<dbReference type="InterPro" id="IPR006664">
    <property type="entry name" value="OMP_bac"/>
</dbReference>
<dbReference type="PROSITE" id="PS51123">
    <property type="entry name" value="OMPA_2"/>
    <property type="match status" value="1"/>
</dbReference>
<dbReference type="PRINTS" id="PR01023">
    <property type="entry name" value="NAFLGMOTY"/>
</dbReference>
<accession>B8GRJ8</accession>
<sequence precursor="true">MKKKLIQVTAGLGCMLAAGLLVQAHAHSGREDIQGTAGYVVDARGHVVRNAAGDCWRTIHWTKELAVKGCDPHLFPERAEAPPPPPPAAPAPAPAPPPPPPRQVEETRTLGAAALFAINSAAISPQGRAELDQLVSDLARLDNVQNIHVVGHTDNTGAADYNMDLSKRRAESVKAYLVEKGIRADLITTEGRGITQPVASNATTEGRAQNRRVEITIRGTETVTVPR</sequence>
<dbReference type="Gene3D" id="3.30.1330.60">
    <property type="entry name" value="OmpA-like domain"/>
    <property type="match status" value="1"/>
</dbReference>
<dbReference type="InterPro" id="IPR036737">
    <property type="entry name" value="OmpA-like_sf"/>
</dbReference>
<dbReference type="PANTHER" id="PTHR30329:SF21">
    <property type="entry name" value="LIPOPROTEIN YIAD-RELATED"/>
    <property type="match status" value="1"/>
</dbReference>
<dbReference type="Pfam" id="PF00691">
    <property type="entry name" value="OmpA"/>
    <property type="match status" value="1"/>
</dbReference>
<dbReference type="PANTHER" id="PTHR30329">
    <property type="entry name" value="STATOR ELEMENT OF FLAGELLAR MOTOR COMPLEX"/>
    <property type="match status" value="1"/>
</dbReference>
<dbReference type="InterPro" id="IPR050330">
    <property type="entry name" value="Bact_OuterMem_StrucFunc"/>
</dbReference>
<feature type="compositionally biased region" description="Pro residues" evidence="5">
    <location>
        <begin position="81"/>
        <end position="102"/>
    </location>
</feature>
<feature type="region of interest" description="Disordered" evidence="5">
    <location>
        <begin position="74"/>
        <end position="106"/>
    </location>
</feature>
<evidence type="ECO:0000256" key="1">
    <source>
        <dbReference type="ARBA" id="ARBA00004442"/>
    </source>
</evidence>
<dbReference type="HOGENOM" id="CLU_016890_5_0_6"/>
<feature type="signal peptide" evidence="6">
    <location>
        <begin position="1"/>
        <end position="26"/>
    </location>
</feature>
<evidence type="ECO:0000313" key="9">
    <source>
        <dbReference type="Proteomes" id="UP000002383"/>
    </source>
</evidence>
<keyword evidence="9" id="KW-1185">Reference proteome</keyword>
<dbReference type="RefSeq" id="WP_012638035.1">
    <property type="nucleotide sequence ID" value="NC_011901.1"/>
</dbReference>
<dbReference type="STRING" id="396588.Tgr7_1468"/>
<dbReference type="EMBL" id="CP001339">
    <property type="protein sequence ID" value="ACL72552.1"/>
    <property type="molecule type" value="Genomic_DNA"/>
</dbReference>
<reference evidence="8 9" key="1">
    <citation type="journal article" date="2011" name="Stand. Genomic Sci.">
        <title>Complete genome sequence of 'Thioalkalivibrio sulfidophilus' HL-EbGr7.</title>
        <authorList>
            <person name="Muyzer G."/>
            <person name="Sorokin D.Y."/>
            <person name="Mavromatis K."/>
            <person name="Lapidus A."/>
            <person name="Clum A."/>
            <person name="Ivanova N."/>
            <person name="Pati A."/>
            <person name="d'Haeseleer P."/>
            <person name="Woyke T."/>
            <person name="Kyrpides N.C."/>
        </authorList>
    </citation>
    <scope>NUCLEOTIDE SEQUENCE [LARGE SCALE GENOMIC DNA]</scope>
    <source>
        <strain evidence="8 9">HL-EbGR7</strain>
    </source>
</reference>
<evidence type="ECO:0000256" key="3">
    <source>
        <dbReference type="ARBA" id="ARBA00023237"/>
    </source>
</evidence>
<name>B8GRJ8_THISH</name>
<dbReference type="SUPFAM" id="SSF103088">
    <property type="entry name" value="OmpA-like"/>
    <property type="match status" value="1"/>
</dbReference>
<feature type="chain" id="PRO_5002872920" evidence="6">
    <location>
        <begin position="27"/>
        <end position="227"/>
    </location>
</feature>
<organism evidence="8 9">
    <name type="scientific">Thioalkalivibrio sulfidiphilus (strain HL-EbGR7)</name>
    <dbReference type="NCBI Taxonomy" id="396588"/>
    <lineage>
        <taxon>Bacteria</taxon>
        <taxon>Pseudomonadati</taxon>
        <taxon>Pseudomonadota</taxon>
        <taxon>Gammaproteobacteria</taxon>
        <taxon>Chromatiales</taxon>
        <taxon>Ectothiorhodospiraceae</taxon>
        <taxon>Thioalkalivibrio</taxon>
    </lineage>
</organism>
<evidence type="ECO:0000256" key="2">
    <source>
        <dbReference type="ARBA" id="ARBA00023136"/>
    </source>
</evidence>
<evidence type="ECO:0000313" key="8">
    <source>
        <dbReference type="EMBL" id="ACL72552.1"/>
    </source>
</evidence>
<dbReference type="GO" id="GO:0009279">
    <property type="term" value="C:cell outer membrane"/>
    <property type="evidence" value="ECO:0007669"/>
    <property type="project" value="UniProtKB-SubCell"/>
</dbReference>
<evidence type="ECO:0000256" key="5">
    <source>
        <dbReference type="SAM" id="MobiDB-lite"/>
    </source>
</evidence>
<keyword evidence="2 4" id="KW-0472">Membrane</keyword>
<keyword evidence="3" id="KW-0998">Cell outer membrane</keyword>
<dbReference type="AlphaFoldDB" id="B8GRJ8"/>
<dbReference type="OrthoDB" id="9805832at2"/>
<evidence type="ECO:0000259" key="7">
    <source>
        <dbReference type="PROSITE" id="PS51123"/>
    </source>
</evidence>
<comment type="subcellular location">
    <subcellularLocation>
        <location evidence="1">Cell outer membrane</location>
    </subcellularLocation>
</comment>
<evidence type="ECO:0000256" key="6">
    <source>
        <dbReference type="SAM" id="SignalP"/>
    </source>
</evidence>
<dbReference type="eggNOG" id="COG2885">
    <property type="taxonomic scope" value="Bacteria"/>
</dbReference>
<dbReference type="InterPro" id="IPR006665">
    <property type="entry name" value="OmpA-like"/>
</dbReference>
<proteinExistence type="predicted"/>
<dbReference type="KEGG" id="tgr:Tgr7_1468"/>
<gene>
    <name evidence="8" type="ordered locus">Tgr7_1468</name>
</gene>
<feature type="domain" description="OmpA-like" evidence="7">
    <location>
        <begin position="103"/>
        <end position="221"/>
    </location>
</feature>